<dbReference type="SUPFAM" id="SSF49562">
    <property type="entry name" value="C2 domain (Calcium/lipid-binding domain, CaLB)"/>
    <property type="match status" value="1"/>
</dbReference>
<dbReference type="InterPro" id="IPR035892">
    <property type="entry name" value="C2_domain_sf"/>
</dbReference>
<dbReference type="GO" id="GO:0005886">
    <property type="term" value="C:plasma membrane"/>
    <property type="evidence" value="ECO:0007669"/>
    <property type="project" value="TreeGrafter"/>
</dbReference>
<dbReference type="InterPro" id="IPR000008">
    <property type="entry name" value="C2_dom"/>
</dbReference>
<dbReference type="GO" id="GO:0004630">
    <property type="term" value="F:phospholipase D activity"/>
    <property type="evidence" value="ECO:0007669"/>
    <property type="project" value="UniProtKB-EC"/>
</dbReference>
<evidence type="ECO:0000256" key="8">
    <source>
        <dbReference type="ARBA" id="ARBA00022837"/>
    </source>
</evidence>
<dbReference type="Pfam" id="PF00168">
    <property type="entry name" value="C2"/>
    <property type="match status" value="1"/>
</dbReference>
<comment type="cofactor">
    <cofactor evidence="2 11">
        <name>Ca(2+)</name>
        <dbReference type="ChEBI" id="CHEBI:29108"/>
    </cofactor>
</comment>
<dbReference type="Gene3D" id="2.60.40.150">
    <property type="entry name" value="C2 domain"/>
    <property type="match status" value="1"/>
</dbReference>
<protein>
    <recommendedName>
        <fullName evidence="4 11">Phospholipase D</fullName>
        <ecNumber evidence="4 11">3.1.4.4</ecNumber>
    </recommendedName>
</protein>
<evidence type="ECO:0000256" key="9">
    <source>
        <dbReference type="ARBA" id="ARBA00022963"/>
    </source>
</evidence>
<accession>A0A9Q0GY52</accession>
<keyword evidence="7 11" id="KW-0378">Hydrolase</keyword>
<dbReference type="PROSITE" id="PS50035">
    <property type="entry name" value="PLD"/>
    <property type="match status" value="2"/>
</dbReference>
<evidence type="ECO:0000256" key="3">
    <source>
        <dbReference type="ARBA" id="ARBA00010683"/>
    </source>
</evidence>
<dbReference type="Pfam" id="PF12357">
    <property type="entry name" value="PLD_C"/>
    <property type="match status" value="1"/>
</dbReference>
<dbReference type="SUPFAM" id="SSF56024">
    <property type="entry name" value="Phospholipase D/nuclease"/>
    <property type="match status" value="2"/>
</dbReference>
<dbReference type="InterPro" id="IPR001736">
    <property type="entry name" value="PLipase_D/transphosphatidylase"/>
</dbReference>
<dbReference type="Pfam" id="PF00614">
    <property type="entry name" value="PLDc"/>
    <property type="match status" value="2"/>
</dbReference>
<dbReference type="PANTHER" id="PTHR18896">
    <property type="entry name" value="PHOSPHOLIPASE D"/>
    <property type="match status" value="1"/>
</dbReference>
<feature type="domain" description="PLD phosphodiesterase" evidence="13">
    <location>
        <begin position="367"/>
        <end position="402"/>
    </location>
</feature>
<organism evidence="14 15">
    <name type="scientific">Protea cynaroides</name>
    <dbReference type="NCBI Taxonomy" id="273540"/>
    <lineage>
        <taxon>Eukaryota</taxon>
        <taxon>Viridiplantae</taxon>
        <taxon>Streptophyta</taxon>
        <taxon>Embryophyta</taxon>
        <taxon>Tracheophyta</taxon>
        <taxon>Spermatophyta</taxon>
        <taxon>Magnoliopsida</taxon>
        <taxon>Proteales</taxon>
        <taxon>Proteaceae</taxon>
        <taxon>Protea</taxon>
    </lineage>
</organism>
<keyword evidence="8 11" id="KW-0106">Calcium</keyword>
<dbReference type="InterPro" id="IPR011402">
    <property type="entry name" value="PLipase_D_pln"/>
</dbReference>
<dbReference type="EC" id="3.1.4.4" evidence="4 11"/>
<reference evidence="14" key="1">
    <citation type="journal article" date="2023" name="Plant J.">
        <title>The genome of the king protea, Protea cynaroides.</title>
        <authorList>
            <person name="Chang J."/>
            <person name="Duong T.A."/>
            <person name="Schoeman C."/>
            <person name="Ma X."/>
            <person name="Roodt D."/>
            <person name="Barker N."/>
            <person name="Li Z."/>
            <person name="Van de Peer Y."/>
            <person name="Mizrachi E."/>
        </authorList>
    </citation>
    <scope>NUCLEOTIDE SEQUENCE</scope>
    <source>
        <tissue evidence="14">Young leaves</tissue>
    </source>
</reference>
<dbReference type="OrthoDB" id="14911at2759"/>
<dbReference type="Gene3D" id="3.30.870.10">
    <property type="entry name" value="Endonuclease Chain A"/>
    <property type="match status" value="2"/>
</dbReference>
<feature type="domain" description="PLD phosphodiesterase" evidence="13">
    <location>
        <begin position="704"/>
        <end position="731"/>
    </location>
</feature>
<evidence type="ECO:0000256" key="1">
    <source>
        <dbReference type="ARBA" id="ARBA00000798"/>
    </source>
</evidence>
<comment type="function">
    <text evidence="11">Hydrolyzes glycerol-phospholipids at the terminal phosphodiesteric bond.</text>
</comment>
<proteinExistence type="inferred from homology"/>
<name>A0A9Q0GY52_9MAGN</name>
<evidence type="ECO:0000313" key="14">
    <source>
        <dbReference type="EMBL" id="KAJ4955754.1"/>
    </source>
</evidence>
<dbReference type="GO" id="GO:0009395">
    <property type="term" value="P:phospholipid catabolic process"/>
    <property type="evidence" value="ECO:0007669"/>
    <property type="project" value="TreeGrafter"/>
</dbReference>
<dbReference type="InterPro" id="IPR024632">
    <property type="entry name" value="PLipase_D_C"/>
</dbReference>
<keyword evidence="10" id="KW-0443">Lipid metabolism</keyword>
<dbReference type="SMART" id="SM00239">
    <property type="entry name" value="C2"/>
    <property type="match status" value="1"/>
</dbReference>
<evidence type="ECO:0000256" key="11">
    <source>
        <dbReference type="PIRNR" id="PIRNR036470"/>
    </source>
</evidence>
<dbReference type="CDD" id="cd04015">
    <property type="entry name" value="C2_plant_PLD"/>
    <property type="match status" value="1"/>
</dbReference>
<evidence type="ECO:0000313" key="15">
    <source>
        <dbReference type="Proteomes" id="UP001141806"/>
    </source>
</evidence>
<dbReference type="FunFam" id="3.30.870.10:FF:000027">
    <property type="entry name" value="Phospholipase D"/>
    <property type="match status" value="1"/>
</dbReference>
<evidence type="ECO:0000256" key="5">
    <source>
        <dbReference type="ARBA" id="ARBA00022723"/>
    </source>
</evidence>
<keyword evidence="6" id="KW-0677">Repeat</keyword>
<dbReference type="PANTHER" id="PTHR18896:SF65">
    <property type="entry name" value="PHOSPHOLIPASE D BETA 1"/>
    <property type="match status" value="1"/>
</dbReference>
<dbReference type="PIRSF" id="PIRSF036470">
    <property type="entry name" value="PLD_plant"/>
    <property type="match status" value="1"/>
</dbReference>
<keyword evidence="9 11" id="KW-0442">Lipid degradation</keyword>
<dbReference type="FunFam" id="3.30.870.10:FF:000025">
    <property type="entry name" value="Phospholipase D delta"/>
    <property type="match status" value="1"/>
</dbReference>
<evidence type="ECO:0000256" key="7">
    <source>
        <dbReference type="ARBA" id="ARBA00022801"/>
    </source>
</evidence>
<evidence type="ECO:0000256" key="10">
    <source>
        <dbReference type="ARBA" id="ARBA00023098"/>
    </source>
</evidence>
<keyword evidence="5" id="KW-0479">Metal-binding</keyword>
<comment type="caution">
    <text evidence="14">The sequence shown here is derived from an EMBL/GenBank/DDBJ whole genome shotgun (WGS) entry which is preliminary data.</text>
</comment>
<dbReference type="PROSITE" id="PS50004">
    <property type="entry name" value="C2"/>
    <property type="match status" value="1"/>
</dbReference>
<dbReference type="GO" id="GO:0005509">
    <property type="term" value="F:calcium ion binding"/>
    <property type="evidence" value="ECO:0007669"/>
    <property type="project" value="InterPro"/>
</dbReference>
<comment type="catalytic activity">
    <reaction evidence="1 11">
        <text>a 1,2-diacyl-sn-glycero-3-phosphocholine + H2O = a 1,2-diacyl-sn-glycero-3-phosphate + choline + H(+)</text>
        <dbReference type="Rhea" id="RHEA:14445"/>
        <dbReference type="ChEBI" id="CHEBI:15354"/>
        <dbReference type="ChEBI" id="CHEBI:15377"/>
        <dbReference type="ChEBI" id="CHEBI:15378"/>
        <dbReference type="ChEBI" id="CHEBI:57643"/>
        <dbReference type="ChEBI" id="CHEBI:58608"/>
        <dbReference type="EC" id="3.1.4.4"/>
    </reaction>
</comment>
<evidence type="ECO:0000256" key="6">
    <source>
        <dbReference type="ARBA" id="ARBA00022737"/>
    </source>
</evidence>
<gene>
    <name evidence="14" type="ORF">NE237_012537</name>
</gene>
<evidence type="ECO:0000256" key="4">
    <source>
        <dbReference type="ARBA" id="ARBA00012027"/>
    </source>
</evidence>
<sequence length="858" mass="97100">MSGYRNESFSRVNHSYAGPFGPQPPYTSSPSFEGSHHHPFQASRGSLKLLLLHGNLDIWVHSAKNLPNMDMFHNSLLEALPVKVINHKITSDPYVRISVSDAVVARTFVLSNEENPVWLQHFNVPVAHYAAEVHFVVKDHDEVGSQLIGNVCIPVVEIYSGVKVEGSFPILNNNGNPCKPGAELSLSIQYTPVDRLTIYHNGIGSGPEYHGVLGTYFPLRKGGKVTLYQDAHVPDGCLPNLKLDNGMRFEHGKCWHDIFDAIRQAKRLIYITGWSMFHKIRLVRDERSDCTLGDLLKSKSQEGVRVVLLVWDDLTSTSIMGITLTDGFMRTHDEETRLFFKHSSVQVVLCPRSGKRHSWIKKQEVGAIYTHHQKTVIVDAEAGYNKRKIIAFVGGLDLCDGRYDTPRHDLFRTLQTVHMDDYHNPNFKGPTAGCPREPWHDMHCKIDGPAAYDVLTNFEERWCKASKPHGIKKYKKYTKSYDDALHSLERNPDIIGAHDIPYQSGNDPETWHVQVFRSIDSASVKGFPKDSKEATSKNLVCGRSVWIDMSIHAAYVEAIRSAQHFIYIENQYFIGSSYNWSLNKDIGANNLIPMEIALKIASKIRSNESFAAYIVIPMWPEGIPTSSPVQRILFWQNKTMQMMYETIYQALEEVGLEQTYTPEDYLNFFCLGNREALDGNDIPVIQNPTAENTPQVLSQKSRRFMIYVHSKGMIVDDEYVILGSANINQRSMDGSRDTEIAMGAYQPLHTWALKRSNPRGQVYGYRFSLWAEHIGALEECFTHPETLECVRRVRSLGEQNWRQFAADEVTEMKGHLLKYPVKVDPKGKVNPLPGCDSFPDVGGTIVGSFVAIRENVTI</sequence>
<dbReference type="InterPro" id="IPR015679">
    <property type="entry name" value="PLipase_D_fam"/>
</dbReference>
<dbReference type="GO" id="GO:0046470">
    <property type="term" value="P:phosphatidylcholine metabolic process"/>
    <property type="evidence" value="ECO:0007669"/>
    <property type="project" value="InterPro"/>
</dbReference>
<dbReference type="Proteomes" id="UP001141806">
    <property type="component" value="Unassembled WGS sequence"/>
</dbReference>
<evidence type="ECO:0000256" key="2">
    <source>
        <dbReference type="ARBA" id="ARBA00001913"/>
    </source>
</evidence>
<evidence type="ECO:0000259" key="13">
    <source>
        <dbReference type="PROSITE" id="PS50035"/>
    </source>
</evidence>
<keyword evidence="15" id="KW-1185">Reference proteome</keyword>
<feature type="domain" description="C2" evidence="12">
    <location>
        <begin position="35"/>
        <end position="168"/>
    </location>
</feature>
<dbReference type="AlphaFoldDB" id="A0A9Q0GY52"/>
<comment type="similarity">
    <text evidence="3 11">Belongs to the phospholipase D family. C2-PLD subfamily.</text>
</comment>
<dbReference type="SMART" id="SM00155">
    <property type="entry name" value="PLDc"/>
    <property type="match status" value="2"/>
</dbReference>
<evidence type="ECO:0000259" key="12">
    <source>
        <dbReference type="PROSITE" id="PS50004"/>
    </source>
</evidence>
<dbReference type="EMBL" id="JAMYWD010000011">
    <property type="protein sequence ID" value="KAJ4955754.1"/>
    <property type="molecule type" value="Genomic_DNA"/>
</dbReference>